<comment type="caution">
    <text evidence="3">The sequence shown here is derived from an EMBL/GenBank/DDBJ whole genome shotgun (WGS) entry which is preliminary data.</text>
</comment>
<protein>
    <submittedName>
        <fullName evidence="3">Uncharacterized protein</fullName>
    </submittedName>
</protein>
<evidence type="ECO:0000256" key="1">
    <source>
        <dbReference type="SAM" id="Coils"/>
    </source>
</evidence>
<feature type="compositionally biased region" description="Polar residues" evidence="2">
    <location>
        <begin position="234"/>
        <end position="244"/>
    </location>
</feature>
<feature type="coiled-coil region" evidence="1">
    <location>
        <begin position="75"/>
        <end position="146"/>
    </location>
</feature>
<dbReference type="EMBL" id="MFNF01000027">
    <property type="protein sequence ID" value="OGH01930.1"/>
    <property type="molecule type" value="Genomic_DNA"/>
</dbReference>
<feature type="compositionally biased region" description="Low complexity" evidence="2">
    <location>
        <begin position="198"/>
        <end position="233"/>
    </location>
</feature>
<evidence type="ECO:0000313" key="4">
    <source>
        <dbReference type="Proteomes" id="UP000177583"/>
    </source>
</evidence>
<feature type="region of interest" description="Disordered" evidence="2">
    <location>
        <begin position="195"/>
        <end position="244"/>
    </location>
</feature>
<accession>A0A1F6GV75</accession>
<sequence>MPPKLHPDLLRQPSPEAASELERVERQIIEFPSLKDKEAQALFAAKTELGSKEQELTQSLKAQKIQKSAFGAAQKANDQAQMDLAQGEINRLEDQINQQTAQRNYLKAKMDAAQAKVDLLEAQLALQVAEQLLQQAEIAQTFLESEPGRTLKGFEPVDLSLYRTYKTNQQKKLAEVEKSTQSLVSAFEGMAKLQPKGAAPAVQAAPQAATPASPTLATAPQPKASPAPQSASSTLESADSTLQP</sequence>
<evidence type="ECO:0000313" key="3">
    <source>
        <dbReference type="EMBL" id="OGH01930.1"/>
    </source>
</evidence>
<keyword evidence="1" id="KW-0175">Coiled coil</keyword>
<reference evidence="3 4" key="1">
    <citation type="journal article" date="2016" name="Nat. Commun.">
        <title>Thousands of microbial genomes shed light on interconnected biogeochemical processes in an aquifer system.</title>
        <authorList>
            <person name="Anantharaman K."/>
            <person name="Brown C.T."/>
            <person name="Hug L.A."/>
            <person name="Sharon I."/>
            <person name="Castelle C.J."/>
            <person name="Probst A.J."/>
            <person name="Thomas B.C."/>
            <person name="Singh A."/>
            <person name="Wilkins M.J."/>
            <person name="Karaoz U."/>
            <person name="Brodie E.L."/>
            <person name="Williams K.H."/>
            <person name="Hubbard S.S."/>
            <person name="Banfield J.F."/>
        </authorList>
    </citation>
    <scope>NUCLEOTIDE SEQUENCE [LARGE SCALE GENOMIC DNA]</scope>
</reference>
<organism evidence="3 4">
    <name type="scientific">Candidatus Lambdaproteobacteria bacterium RIFOXYD2_FULL_56_26</name>
    <dbReference type="NCBI Taxonomy" id="1817773"/>
    <lineage>
        <taxon>Bacteria</taxon>
        <taxon>Pseudomonadati</taxon>
        <taxon>Pseudomonadota</taxon>
        <taxon>Candidatus Lambdaproteobacteria</taxon>
    </lineage>
</organism>
<name>A0A1F6GV75_9PROT</name>
<evidence type="ECO:0000256" key="2">
    <source>
        <dbReference type="SAM" id="MobiDB-lite"/>
    </source>
</evidence>
<dbReference type="AlphaFoldDB" id="A0A1F6GV75"/>
<proteinExistence type="predicted"/>
<dbReference type="Proteomes" id="UP000177583">
    <property type="component" value="Unassembled WGS sequence"/>
</dbReference>
<gene>
    <name evidence="3" type="ORF">A2557_04985</name>
</gene>